<sequence length="727" mass="84388">MMFFYFFIDLRIRYVKKKMLTHLFFIFYFICIFILVQFKSTRFKQGGTTDEDSVVVDDEINIVEFNNNWDVDDGLKKNCNINFKNVNTAAHICNVNNFNECNRCFSTSAKCVHLDEDIVFQDATTTTASNIENVKILPKNQDPLQGYCLTIEPMRSKCSAENGGVEKIVFNTKTNRLEWICHCQYPNIFTRGGGNTLIHSNCSTFVACASSVKHNAYDKNRKDMTSLYCQCASDEIFIPFQDGGPKCMKKDIYQSNDIVNNEKLHQTMPAFNVTSKYLLSSDNAHIDLAFRKYHNNSIPIINPCLYDYVHDEIIPEKYHADINVVSMGGISQCFSHVRGYATITYDSDYLQGNGGRYPNGIVRVTKQLNNNNDDNDALDDVCLYETGTRNDDLNQLYQPLEGYMYDMTQLDKVIYPILNREFVTNPKYPFFAPSPTTIQNNYGNIVPHNNKEMRCIIYSSPNYKYQKDIDNTMYAYKYYQLTNVWILQLLYSDRNSYLVSPFMGFIYQQINKNEIRPDIVSTTYLDKFVDEKNPINKLPTTKDNNLIFYRQSQISQETAKIFNSNYRLLENTFYLDENEKSLVYNVHSDSYTGIYMIHKKWKSIIPILPTTVAEVDYMIKYKNICLSLSPPAKSSSSLPDNKVSLLRSKNPADDEYFFTRDQETDYSLDALFTHCKNTQLANTCHFYRYLYPKRPDLKKLSAAIECSEKHLMVNDGETLFLYNEYGL</sequence>
<feature type="transmembrane region" description="Helical" evidence="1">
    <location>
        <begin position="20"/>
        <end position="38"/>
    </location>
</feature>
<keyword evidence="1" id="KW-0812">Transmembrane</keyword>
<name>A0A6M9U0A5_9VIRU</name>
<proteinExistence type="predicted"/>
<reference evidence="2" key="1">
    <citation type="journal article" date="2021" name="Virus">
        <title>The discovery, distribution and diversity of DNA viruses associated with Drosophila melanogaster in Europe.</title>
        <authorList>
            <person name="Wallace M.A."/>
            <person name="Coffman K.A."/>
            <person name="Gilbert C."/>
            <person name="Ravindran S."/>
            <person name="Albery G.F."/>
            <person name="Abbott J."/>
            <person name="Argyridou E."/>
            <person name="Bellosta P."/>
            <person name="Betancourt A.J."/>
            <person name="Colinet H."/>
            <person name="Eric K."/>
            <person name="Glaser-Schmitt A."/>
            <person name="Grath S."/>
            <person name="Jelic M."/>
            <person name="Kankare M."/>
            <person name="Kozeretska I."/>
            <person name="Loeschcke V."/>
            <person name="Montchamp-Moreau C."/>
            <person name="Ometto L."/>
            <person name="Onder B.S."/>
            <person name="Orengo D.J."/>
            <person name="Parsch J."/>
            <person name="Pascual M."/>
            <person name="Patenkovic A."/>
            <person name="Puerma E."/>
            <person name="Ritchie M.G."/>
            <person name="Rota-Stabelli O."/>
            <person name="Schou M.F."/>
            <person name="Serga S.V."/>
            <person name="Stamenkovic-Radak M."/>
            <person name="Tanaskovic M."/>
            <person name="Veselinovic M.S."/>
            <person name="Vieira J."/>
            <person name="Vieira C.P."/>
            <person name="Kapun M."/>
            <person name="Flatt T."/>
            <person name="Gonzalez J."/>
            <person name="Staubach F."/>
            <person name="Obbard D.J."/>
        </authorList>
    </citation>
    <scope>NUCLEOTIDE SEQUENCE</scope>
    <source>
        <strain evidence="2">Filamentous_ES_Gim_15_30_pool</strain>
    </source>
</reference>
<evidence type="ECO:0000313" key="2">
    <source>
        <dbReference type="EMBL" id="QKN22506.1"/>
    </source>
</evidence>
<gene>
    <name evidence="2" type="primary">PIF1-like</name>
</gene>
<organism evidence="2">
    <name type="scientific">Drosophila-associated filamentous virus</name>
    <dbReference type="NCBI Taxonomy" id="2743186"/>
    <lineage>
        <taxon>Viruses</taxon>
    </lineage>
</organism>
<protein>
    <submittedName>
        <fullName evidence="2">PIF1-like protein</fullName>
    </submittedName>
</protein>
<accession>A0A6M9U0A5</accession>
<dbReference type="EMBL" id="MT496837">
    <property type="protein sequence ID" value="QKN22506.1"/>
    <property type="molecule type" value="Genomic_DNA"/>
</dbReference>
<evidence type="ECO:0000256" key="1">
    <source>
        <dbReference type="SAM" id="Phobius"/>
    </source>
</evidence>
<keyword evidence="1" id="KW-1133">Transmembrane helix</keyword>
<keyword evidence="1" id="KW-0472">Membrane</keyword>